<keyword evidence="6" id="KW-1185">Reference proteome</keyword>
<proteinExistence type="inferred from homology"/>
<dbReference type="NCBIfam" id="NF004837">
    <property type="entry name" value="PRK06187.1"/>
    <property type="match status" value="1"/>
</dbReference>
<dbReference type="GO" id="GO:0004467">
    <property type="term" value="F:long-chain fatty acid-CoA ligase activity"/>
    <property type="evidence" value="ECO:0007669"/>
    <property type="project" value="UniProtKB-EC"/>
</dbReference>
<dbReference type="FunFam" id="3.30.300.30:FF:000008">
    <property type="entry name" value="2,3-dihydroxybenzoate-AMP ligase"/>
    <property type="match status" value="1"/>
</dbReference>
<evidence type="ECO:0000259" key="4">
    <source>
        <dbReference type="Pfam" id="PF13193"/>
    </source>
</evidence>
<evidence type="ECO:0000256" key="2">
    <source>
        <dbReference type="ARBA" id="ARBA00022598"/>
    </source>
</evidence>
<dbReference type="InterPro" id="IPR020845">
    <property type="entry name" value="AMP-binding_CS"/>
</dbReference>
<dbReference type="EMBL" id="NGAF01000012">
    <property type="protein sequence ID" value="OXR42770.1"/>
    <property type="molecule type" value="Genomic_DNA"/>
</dbReference>
<dbReference type="AlphaFoldDB" id="A0A231H1P7"/>
<dbReference type="Gene3D" id="3.40.50.12780">
    <property type="entry name" value="N-terminal domain of ligase-like"/>
    <property type="match status" value="1"/>
</dbReference>
<dbReference type="Proteomes" id="UP000215506">
    <property type="component" value="Unassembled WGS sequence"/>
</dbReference>
<organism evidence="5 6">
    <name type="scientific">Nocardia cerradoensis</name>
    <dbReference type="NCBI Taxonomy" id="85688"/>
    <lineage>
        <taxon>Bacteria</taxon>
        <taxon>Bacillati</taxon>
        <taxon>Actinomycetota</taxon>
        <taxon>Actinomycetes</taxon>
        <taxon>Mycobacteriales</taxon>
        <taxon>Nocardiaceae</taxon>
        <taxon>Nocardia</taxon>
    </lineage>
</organism>
<dbReference type="EC" id="6.2.1.3" evidence="5"/>
<dbReference type="CDD" id="cd17631">
    <property type="entry name" value="FACL_FadD13-like"/>
    <property type="match status" value="1"/>
</dbReference>
<evidence type="ECO:0000313" key="6">
    <source>
        <dbReference type="Proteomes" id="UP000215506"/>
    </source>
</evidence>
<accession>A0A231H1P7</accession>
<evidence type="ECO:0000259" key="3">
    <source>
        <dbReference type="Pfam" id="PF00501"/>
    </source>
</evidence>
<dbReference type="SUPFAM" id="SSF56801">
    <property type="entry name" value="Acetyl-CoA synthetase-like"/>
    <property type="match status" value="1"/>
</dbReference>
<dbReference type="InterPro" id="IPR000873">
    <property type="entry name" value="AMP-dep_synth/lig_dom"/>
</dbReference>
<gene>
    <name evidence="5" type="primary">lcfB_18</name>
    <name evidence="5" type="ORF">B7C42_05108</name>
</gene>
<dbReference type="PANTHER" id="PTHR43201:SF32">
    <property type="entry name" value="2-SUCCINYLBENZOATE--COA LIGASE, CHLOROPLASTIC_PEROXISOMAL"/>
    <property type="match status" value="1"/>
</dbReference>
<dbReference type="RefSeq" id="WP_094026771.1">
    <property type="nucleotide sequence ID" value="NZ_NGAF01000012.1"/>
</dbReference>
<dbReference type="Pfam" id="PF13193">
    <property type="entry name" value="AMP-binding_C"/>
    <property type="match status" value="1"/>
</dbReference>
<name>A0A231H1P7_9NOCA</name>
<sequence length="514" mass="54640">MYLTQGLHRAVQQNPDGVMSICGDRTRTFAEGADRVARLAAALRQLGVGAGDRVAILALNSDRYLEYVLAVPWAGATLNPVNIRWSPAEIAYSLEDSETAVLLVDDVFAAMVPALRAAAPVLATVIHCGDGPAPDGMLSYEELIAGADPVEDARRGGDAPAGIFYTGGTTGHPKGVVLSHAGLQISGLGSLSTGYLAQPGARYLHAAPMFHLADLAGCVTQIMMGGAQVMVPAFDPVAVMTAIADHQVTDTLLVPVMIQLIVDHPRVSEFDLSSVRGIVYGASPIAQAVLERAMRAFPQARFAQAYGMTELSPVATLLGPDDHLAGRLRSAGRAAPHAEVRIADAEDNEVPRGTVGEILVRGGHVMLGYWNRPEETAAALRGGWMHTGDGGYMDDEGYVYIVDRMKDMIVSGGENVYSAEVENAVSAHPSVAACAVIGVPDEEWGERVHAVIVCHTGATVTVEEIRDHAKRLIAGYKAPRTIELVDALPVSGAGKILKRELRKQYWGEAERQVH</sequence>
<feature type="domain" description="AMP-dependent synthetase/ligase" evidence="3">
    <location>
        <begin position="8"/>
        <end position="370"/>
    </location>
</feature>
<dbReference type="PANTHER" id="PTHR43201">
    <property type="entry name" value="ACYL-COA SYNTHETASE"/>
    <property type="match status" value="1"/>
</dbReference>
<protein>
    <submittedName>
        <fullName evidence="5">Long-chain-fatty-acid--CoA ligase</fullName>
        <ecNumber evidence="5">6.2.1.3</ecNumber>
    </submittedName>
</protein>
<dbReference type="Pfam" id="PF00501">
    <property type="entry name" value="AMP-binding"/>
    <property type="match status" value="1"/>
</dbReference>
<dbReference type="InterPro" id="IPR042099">
    <property type="entry name" value="ANL_N_sf"/>
</dbReference>
<evidence type="ECO:0000313" key="5">
    <source>
        <dbReference type="EMBL" id="OXR42770.1"/>
    </source>
</evidence>
<reference evidence="5 6" key="1">
    <citation type="submission" date="2017-07" db="EMBL/GenBank/DDBJ databases">
        <title>First draft Genome Sequence of Nocardia cerradoensis isolated from human infection.</title>
        <authorList>
            <person name="Carrasco G."/>
        </authorList>
    </citation>
    <scope>NUCLEOTIDE SEQUENCE [LARGE SCALE GENOMIC DNA]</scope>
    <source>
        <strain evidence="5 6">CNM20130759</strain>
    </source>
</reference>
<dbReference type="InterPro" id="IPR025110">
    <property type="entry name" value="AMP-bd_C"/>
</dbReference>
<dbReference type="PROSITE" id="PS00455">
    <property type="entry name" value="AMP_BINDING"/>
    <property type="match status" value="1"/>
</dbReference>
<dbReference type="InterPro" id="IPR045851">
    <property type="entry name" value="AMP-bd_C_sf"/>
</dbReference>
<feature type="domain" description="AMP-binding enzyme C-terminal" evidence="4">
    <location>
        <begin position="420"/>
        <end position="495"/>
    </location>
</feature>
<dbReference type="GO" id="GO:0031956">
    <property type="term" value="F:medium-chain fatty acid-CoA ligase activity"/>
    <property type="evidence" value="ECO:0007669"/>
    <property type="project" value="TreeGrafter"/>
</dbReference>
<comment type="caution">
    <text evidence="5">The sequence shown here is derived from an EMBL/GenBank/DDBJ whole genome shotgun (WGS) entry which is preliminary data.</text>
</comment>
<comment type="similarity">
    <text evidence="1">Belongs to the ATP-dependent AMP-binding enzyme family.</text>
</comment>
<evidence type="ECO:0000256" key="1">
    <source>
        <dbReference type="ARBA" id="ARBA00006432"/>
    </source>
</evidence>
<dbReference type="Gene3D" id="3.30.300.30">
    <property type="match status" value="1"/>
</dbReference>
<keyword evidence="2 5" id="KW-0436">Ligase</keyword>